<sequence>MKIMTFFLTILFALSISASAQEGVKTAKITVKGISCDNCLDEVKEALVNVKGVSSVEFEKTDFKNHLGIVKVSYNPKQVNQDKLAEAINEAGFETNLQTEKKTEKVEGTVTKINVKGIECGGCAKSVENSLKKVDGVKSVEFEKKDYKKKVGVVKVVYDPERVKVKDLEDAILKVGFEANNRKPEKKHEMKH</sequence>
<dbReference type="EMBL" id="FAOO01000015">
    <property type="protein sequence ID" value="CUU07664.1"/>
    <property type="molecule type" value="Genomic_DNA"/>
</dbReference>
<dbReference type="AlphaFoldDB" id="A0A0S4N9J0"/>
<dbReference type="GO" id="GO:0005507">
    <property type="term" value="F:copper ion binding"/>
    <property type="evidence" value="ECO:0007669"/>
    <property type="project" value="InterPro"/>
</dbReference>
<dbReference type="NCBIfam" id="TIGR00003">
    <property type="entry name" value="copper ion binding protein"/>
    <property type="match status" value="2"/>
</dbReference>
<accession>A0A0S4N9J0</accession>
<feature type="chain" id="PRO_5006624850" evidence="2">
    <location>
        <begin position="21"/>
        <end position="192"/>
    </location>
</feature>
<dbReference type="CDD" id="cd00371">
    <property type="entry name" value="HMA"/>
    <property type="match status" value="2"/>
</dbReference>
<evidence type="ECO:0000313" key="4">
    <source>
        <dbReference type="EMBL" id="CUU07664.1"/>
    </source>
</evidence>
<keyword evidence="2" id="KW-0732">Signal</keyword>
<reference evidence="5" key="1">
    <citation type="submission" date="2015-11" db="EMBL/GenBank/DDBJ databases">
        <authorList>
            <person name="Varghese N."/>
        </authorList>
    </citation>
    <scope>NUCLEOTIDE SEQUENCE [LARGE SCALE GENOMIC DNA]</scope>
</reference>
<dbReference type="Proteomes" id="UP000320623">
    <property type="component" value="Unassembled WGS sequence"/>
</dbReference>
<keyword evidence="1" id="KW-0479">Metal-binding</keyword>
<dbReference type="PANTHER" id="PTHR46594">
    <property type="entry name" value="P-TYPE CATION-TRANSPORTING ATPASE"/>
    <property type="match status" value="1"/>
</dbReference>
<evidence type="ECO:0000256" key="2">
    <source>
        <dbReference type="SAM" id="SignalP"/>
    </source>
</evidence>
<feature type="signal peptide" evidence="2">
    <location>
        <begin position="1"/>
        <end position="20"/>
    </location>
</feature>
<gene>
    <name evidence="4" type="ORF">JGI1_01871</name>
</gene>
<dbReference type="SUPFAM" id="SSF55008">
    <property type="entry name" value="HMA, heavy metal-associated domain"/>
    <property type="match status" value="2"/>
</dbReference>
<dbReference type="InterPro" id="IPR006121">
    <property type="entry name" value="HMA_dom"/>
</dbReference>
<feature type="domain" description="HMA" evidence="3">
    <location>
        <begin position="25"/>
        <end position="96"/>
    </location>
</feature>
<dbReference type="OrthoDB" id="5513217at2"/>
<dbReference type="Pfam" id="PF00403">
    <property type="entry name" value="HMA"/>
    <property type="match status" value="2"/>
</dbReference>
<evidence type="ECO:0000313" key="5">
    <source>
        <dbReference type="Proteomes" id="UP000320623"/>
    </source>
</evidence>
<dbReference type="PANTHER" id="PTHR46594:SF4">
    <property type="entry name" value="P-TYPE CATION-TRANSPORTING ATPASE"/>
    <property type="match status" value="1"/>
</dbReference>
<dbReference type="PROSITE" id="PS50846">
    <property type="entry name" value="HMA_2"/>
    <property type="match status" value="2"/>
</dbReference>
<dbReference type="InterPro" id="IPR006122">
    <property type="entry name" value="HMA_Cu_ion-bd"/>
</dbReference>
<feature type="domain" description="HMA" evidence="3">
    <location>
        <begin position="109"/>
        <end position="180"/>
    </location>
</feature>
<evidence type="ECO:0000259" key="3">
    <source>
        <dbReference type="PROSITE" id="PS50846"/>
    </source>
</evidence>
<protein>
    <submittedName>
        <fullName evidence="4">Copper ion binding protein</fullName>
    </submittedName>
</protein>
<dbReference type="Gene3D" id="3.30.70.100">
    <property type="match status" value="2"/>
</dbReference>
<proteinExistence type="predicted"/>
<dbReference type="RefSeq" id="WP_140945594.1">
    <property type="nucleotide sequence ID" value="NZ_FAOO01000015.1"/>
</dbReference>
<keyword evidence="5" id="KW-1185">Reference proteome</keyword>
<name>A0A0S4N9J0_9BACT</name>
<organism evidence="4 5">
    <name type="scientific">Candidatus Thermokryptus mobilis</name>
    <dbReference type="NCBI Taxonomy" id="1643428"/>
    <lineage>
        <taxon>Bacteria</taxon>
        <taxon>Pseudomonadati</taxon>
        <taxon>Candidatus Kryptoniota</taxon>
        <taxon>Candidatus Thermokryptus</taxon>
    </lineage>
</organism>
<dbReference type="STRING" id="1643428.GCA_001442855_01833"/>
<dbReference type="InterPro" id="IPR036163">
    <property type="entry name" value="HMA_dom_sf"/>
</dbReference>
<evidence type="ECO:0000256" key="1">
    <source>
        <dbReference type="ARBA" id="ARBA00022723"/>
    </source>
</evidence>